<dbReference type="GeneID" id="36844398"/>
<protein>
    <submittedName>
        <fullName evidence="2">F-box incomplete domain containing protein</fullName>
    </submittedName>
</protein>
<name>A0A2U7U9Y5_9VIRU</name>
<evidence type="ECO:0000259" key="1">
    <source>
        <dbReference type="Pfam" id="PF12937"/>
    </source>
</evidence>
<dbReference type="Pfam" id="PF12937">
    <property type="entry name" value="F-box-like"/>
    <property type="match status" value="1"/>
</dbReference>
<dbReference type="KEGG" id="vg:36844398"/>
<proteinExistence type="predicted"/>
<dbReference type="RefSeq" id="YP_009483526.1">
    <property type="nucleotide sequence ID" value="NC_037667.1"/>
</dbReference>
<feature type="domain" description="F-box" evidence="1">
    <location>
        <begin position="6"/>
        <end position="36"/>
    </location>
</feature>
<sequence>MDQTTNLPDEILAEVLSPRRMRPSDIGSARLVCRRWGVAGGDVLARERRRIAAEACAPGGTCTHQWTATAALVDALVNDSVPMLLRVMDTDIIGPNDPIDVGGWRRLGVGVATVDIALVHGPDDRNVGMSPILAEDDLVMSIPPLVVTPLVMAFAYGALRCARALIGLGAYPMPHVDALVSFVIELCAWNSASVVAITPGDSTAATPRPRNNIAVVMPRRPMDIATTLRLILDAFPRDRRTPSGIVPPLHALVRAATDASLMTAEENLDKTMLADAVLQVAHVLLDAGYNPRAPWRCRGPYEMSHVYLYESRLATAGSAYDVRLAAIDQMTAETPYDVALRTKDRTRSRPVGQCSLLDALAEAYAAHGAS</sequence>
<evidence type="ECO:0000313" key="2">
    <source>
        <dbReference type="EMBL" id="AVK75257.1"/>
    </source>
</evidence>
<dbReference type="InterPro" id="IPR036047">
    <property type="entry name" value="F-box-like_dom_sf"/>
</dbReference>
<dbReference type="EMBL" id="MG011689">
    <property type="protein sequence ID" value="AVK75257.1"/>
    <property type="molecule type" value="Genomic_DNA"/>
</dbReference>
<accession>A0A2U7U9Y5</accession>
<reference evidence="2" key="1">
    <citation type="journal article" date="2018" name="Nat. Commun.">
        <title>Diversity and evolution of the emerging Pandoraviridae family.</title>
        <authorList>
            <person name="Legendre M."/>
            <person name="Fabre E."/>
            <person name="Poirot O."/>
            <person name="Jeudy S."/>
            <person name="Lartigue A."/>
            <person name="Alempic J.M."/>
            <person name="Beucher L."/>
            <person name="Philippe N."/>
            <person name="Bertaux L."/>
            <person name="Christo-Foroux E."/>
            <person name="Labadie K."/>
            <person name="Coute Y."/>
            <person name="Abergel C."/>
            <person name="Claverie J.M."/>
        </authorList>
    </citation>
    <scope>NUCLEOTIDE SEQUENCE [LARGE SCALE GENOMIC DNA]</scope>
    <source>
        <strain evidence="2">Quercus</strain>
    </source>
</reference>
<dbReference type="CDD" id="cd09917">
    <property type="entry name" value="F-box_SF"/>
    <property type="match status" value="1"/>
</dbReference>
<dbReference type="SUPFAM" id="SSF81383">
    <property type="entry name" value="F-box domain"/>
    <property type="match status" value="1"/>
</dbReference>
<gene>
    <name evidence="2" type="ORF">pqer_cds_835</name>
</gene>
<dbReference type="Proteomes" id="UP000248852">
    <property type="component" value="Segment"/>
</dbReference>
<organism evidence="2">
    <name type="scientific">Pandoravirus quercus</name>
    <dbReference type="NCBI Taxonomy" id="2107709"/>
    <lineage>
        <taxon>Viruses</taxon>
        <taxon>Pandoravirus</taxon>
    </lineage>
</organism>
<dbReference type="InterPro" id="IPR001810">
    <property type="entry name" value="F-box_dom"/>
</dbReference>